<accession>A1R972</accession>
<evidence type="ECO:0000313" key="2">
    <source>
        <dbReference type="EMBL" id="ABM07193.1"/>
    </source>
</evidence>
<feature type="compositionally biased region" description="Low complexity" evidence="1">
    <location>
        <begin position="53"/>
        <end position="64"/>
    </location>
</feature>
<proteinExistence type="predicted"/>
<feature type="region of interest" description="Disordered" evidence="1">
    <location>
        <begin position="122"/>
        <end position="144"/>
    </location>
</feature>
<dbReference type="STRING" id="290340.AAur_3083"/>
<keyword evidence="3" id="KW-1185">Reference proteome</keyword>
<dbReference type="Proteomes" id="UP000000637">
    <property type="component" value="Chromosome"/>
</dbReference>
<dbReference type="KEGG" id="aau:AAur_3083"/>
<feature type="region of interest" description="Disordered" evidence="1">
    <location>
        <begin position="42"/>
        <end position="80"/>
    </location>
</feature>
<name>A1R972_PAEAT</name>
<dbReference type="EMBL" id="CP000474">
    <property type="protein sequence ID" value="ABM07193.1"/>
    <property type="molecule type" value="Genomic_DNA"/>
</dbReference>
<reference evidence="2 3" key="1">
    <citation type="journal article" date="2006" name="PLoS Genet.">
        <title>Secrets of soil survival revealed by the genome sequence of Arthrobacter aurescens TC1.</title>
        <authorList>
            <person name="Mongodin E.F."/>
            <person name="Shapir N."/>
            <person name="Daugherty S.C."/>
            <person name="DeBoy R.T."/>
            <person name="Emerson J.B."/>
            <person name="Shvartzbeyn A."/>
            <person name="Radune D."/>
            <person name="Vamathevan J."/>
            <person name="Riggs F."/>
            <person name="Grinberg V."/>
            <person name="Khouri H."/>
            <person name="Wackett L.P."/>
            <person name="Nelson K.E."/>
            <person name="Sadowsky M.J."/>
        </authorList>
    </citation>
    <scope>NUCLEOTIDE SEQUENCE [LARGE SCALE GENOMIC DNA]</scope>
    <source>
        <strain evidence="2 3">TC1</strain>
    </source>
</reference>
<evidence type="ECO:0000256" key="1">
    <source>
        <dbReference type="SAM" id="MobiDB-lite"/>
    </source>
</evidence>
<dbReference type="HOGENOM" id="CLU_1648644_0_0_11"/>
<gene>
    <name evidence="2" type="ordered locus">AAur_3083</name>
</gene>
<protein>
    <submittedName>
        <fullName evidence="2">Uncharacterized protein</fullName>
    </submittedName>
</protein>
<evidence type="ECO:0000313" key="3">
    <source>
        <dbReference type="Proteomes" id="UP000000637"/>
    </source>
</evidence>
<dbReference type="AlphaFoldDB" id="A1R972"/>
<organism evidence="2 3">
    <name type="scientific">Paenarthrobacter aurescens (strain TC1)</name>
    <dbReference type="NCBI Taxonomy" id="290340"/>
    <lineage>
        <taxon>Bacteria</taxon>
        <taxon>Bacillati</taxon>
        <taxon>Actinomycetota</taxon>
        <taxon>Actinomycetes</taxon>
        <taxon>Micrococcales</taxon>
        <taxon>Micrococcaceae</taxon>
        <taxon>Paenarthrobacter</taxon>
    </lineage>
</organism>
<sequence length="144" mass="14754">MNRLVFPRALSTISGRVSLLLLVAAVIAGIFGMHVVSGSHGVHSADSVSPEVAPDSSPHAHASSQLLHGPSPAEADRCTSGSCSCVQADNANCIPSLKTGSLAAPPPGTAVAIISATRGHQEPRPFWSYRPDAPTPGQLSISRT</sequence>